<dbReference type="GO" id="GO:0016125">
    <property type="term" value="P:sterol metabolic process"/>
    <property type="evidence" value="ECO:0007669"/>
    <property type="project" value="TreeGrafter"/>
</dbReference>
<dbReference type="InterPro" id="IPR001128">
    <property type="entry name" value="Cyt_P450"/>
</dbReference>
<dbReference type="CDD" id="cd11043">
    <property type="entry name" value="CYP90-like"/>
    <property type="match status" value="1"/>
</dbReference>
<keyword evidence="4" id="KW-0349">Heme</keyword>
<evidence type="ECO:0000256" key="1">
    <source>
        <dbReference type="ARBA" id="ARBA00010617"/>
    </source>
</evidence>
<reference evidence="7" key="1">
    <citation type="submission" date="2025-05" db="UniProtKB">
        <authorList>
            <consortium name="RefSeq"/>
        </authorList>
    </citation>
    <scope>NUCLEOTIDE SEQUENCE [LARGE SCALE GENOMIC DNA]</scope>
</reference>
<evidence type="ECO:0000256" key="5">
    <source>
        <dbReference type="SAM" id="MobiDB-lite"/>
    </source>
</evidence>
<proteinExistence type="inferred from homology"/>
<evidence type="ECO:0000256" key="6">
    <source>
        <dbReference type="SAM" id="Phobius"/>
    </source>
</evidence>
<dbReference type="InParanoid" id="A0A6P4AU91"/>
<keyword evidence="3 4" id="KW-0408">Iron</keyword>
<dbReference type="Gene3D" id="1.10.630.10">
    <property type="entry name" value="Cytochrome P450"/>
    <property type="match status" value="1"/>
</dbReference>
<keyword evidence="7" id="KW-1185">Reference proteome</keyword>
<protein>
    <submittedName>
        <fullName evidence="8">Beta-amyrin 28-monooxygenase-like</fullName>
    </submittedName>
</protein>
<feature type="region of interest" description="Disordered" evidence="5">
    <location>
        <begin position="117"/>
        <end position="147"/>
    </location>
</feature>
<evidence type="ECO:0000256" key="3">
    <source>
        <dbReference type="ARBA" id="ARBA00023004"/>
    </source>
</evidence>
<comment type="similarity">
    <text evidence="1">Belongs to the cytochrome P450 family.</text>
</comment>
<dbReference type="InterPro" id="IPR036396">
    <property type="entry name" value="Cyt_P450_sf"/>
</dbReference>
<dbReference type="SUPFAM" id="SSF48264">
    <property type="entry name" value="Cytochrome P450"/>
    <property type="match status" value="1"/>
</dbReference>
<keyword evidence="6" id="KW-0812">Transmembrane</keyword>
<dbReference type="GO" id="GO:0016705">
    <property type="term" value="F:oxidoreductase activity, acting on paired donors, with incorporation or reduction of molecular oxygen"/>
    <property type="evidence" value="ECO:0007669"/>
    <property type="project" value="InterPro"/>
</dbReference>
<evidence type="ECO:0000313" key="8">
    <source>
        <dbReference type="RefSeq" id="XP_015900675.2"/>
    </source>
</evidence>
<dbReference type="Pfam" id="PF00067">
    <property type="entry name" value="p450"/>
    <property type="match status" value="1"/>
</dbReference>
<accession>A0A6P4AU91</accession>
<keyword evidence="6" id="KW-0472">Membrane</keyword>
<dbReference type="PANTHER" id="PTHR24286:SF88">
    <property type="entry name" value="BETA-AMYRIN 28-OXIDASE-LIKE"/>
    <property type="match status" value="1"/>
</dbReference>
<organism evidence="7 8">
    <name type="scientific">Ziziphus jujuba</name>
    <name type="common">Chinese jujube</name>
    <name type="synonym">Ziziphus sativa</name>
    <dbReference type="NCBI Taxonomy" id="326968"/>
    <lineage>
        <taxon>Eukaryota</taxon>
        <taxon>Viridiplantae</taxon>
        <taxon>Streptophyta</taxon>
        <taxon>Embryophyta</taxon>
        <taxon>Tracheophyta</taxon>
        <taxon>Spermatophyta</taxon>
        <taxon>Magnoliopsida</taxon>
        <taxon>eudicotyledons</taxon>
        <taxon>Gunneridae</taxon>
        <taxon>Pentapetalae</taxon>
        <taxon>rosids</taxon>
        <taxon>fabids</taxon>
        <taxon>Rosales</taxon>
        <taxon>Rhamnaceae</taxon>
        <taxon>Paliureae</taxon>
        <taxon>Ziziphus</taxon>
    </lineage>
</organism>
<evidence type="ECO:0000256" key="2">
    <source>
        <dbReference type="ARBA" id="ARBA00022723"/>
    </source>
</evidence>
<dbReference type="PRINTS" id="PR00463">
    <property type="entry name" value="EP450I"/>
</dbReference>
<evidence type="ECO:0000313" key="7">
    <source>
        <dbReference type="Proteomes" id="UP001652623"/>
    </source>
</evidence>
<reference evidence="8" key="2">
    <citation type="submission" date="2025-08" db="UniProtKB">
        <authorList>
            <consortium name="RefSeq"/>
        </authorList>
    </citation>
    <scope>IDENTIFICATION</scope>
    <source>
        <tissue evidence="8">Seedling</tissue>
    </source>
</reference>
<dbReference type="Proteomes" id="UP001652623">
    <property type="component" value="Chromosome 1"/>
</dbReference>
<keyword evidence="2 4" id="KW-0479">Metal-binding</keyword>
<name>A0A6P4AU91_ZIZJJ</name>
<keyword evidence="6" id="KW-1133">Transmembrane helix</keyword>
<dbReference type="GO" id="GO:0020037">
    <property type="term" value="F:heme binding"/>
    <property type="evidence" value="ECO:0007669"/>
    <property type="project" value="InterPro"/>
</dbReference>
<feature type="compositionally biased region" description="Pro residues" evidence="5">
    <location>
        <begin position="123"/>
        <end position="140"/>
    </location>
</feature>
<dbReference type="GO" id="GO:0004497">
    <property type="term" value="F:monooxygenase activity"/>
    <property type="evidence" value="ECO:0007669"/>
    <property type="project" value="InterPro"/>
</dbReference>
<dbReference type="GO" id="GO:0005506">
    <property type="term" value="F:iron ion binding"/>
    <property type="evidence" value="ECO:0007669"/>
    <property type="project" value="InterPro"/>
</dbReference>
<dbReference type="PANTHER" id="PTHR24286">
    <property type="entry name" value="CYTOCHROME P450 26"/>
    <property type="match status" value="1"/>
</dbReference>
<dbReference type="GeneID" id="107433828"/>
<dbReference type="KEGG" id="zju:107433828"/>
<gene>
    <name evidence="8" type="primary">LOC107433828</name>
</gene>
<evidence type="ECO:0000256" key="4">
    <source>
        <dbReference type="PIRSR" id="PIRSR602403-1"/>
    </source>
</evidence>
<dbReference type="RefSeq" id="XP_015900675.2">
    <property type="nucleotide sequence ID" value="XM_016045189.4"/>
</dbReference>
<dbReference type="InterPro" id="IPR002401">
    <property type="entry name" value="Cyt_P450_E_grp-I"/>
</dbReference>
<dbReference type="AlphaFoldDB" id="A0A6P4AU91"/>
<comment type="cofactor">
    <cofactor evidence="4">
        <name>heme</name>
        <dbReference type="ChEBI" id="CHEBI:30413"/>
    </cofactor>
</comment>
<feature type="binding site" description="axial binding residue" evidence="4">
    <location>
        <position position="442"/>
    </location>
    <ligand>
        <name>heme</name>
        <dbReference type="ChEBI" id="CHEBI:30413"/>
    </ligand>
    <ligandPart>
        <name>Fe</name>
        <dbReference type="ChEBI" id="CHEBI:18248"/>
    </ligandPart>
</feature>
<feature type="transmembrane region" description="Helical" evidence="6">
    <location>
        <begin position="7"/>
        <end position="28"/>
    </location>
</feature>
<sequence>MSISMDLIFQSLSLLLFILFATSTYFLFNHKNYSNSKNLPPGSAGWPIIGETIEFLYETPENFINHRTKKYSSQVFMTNIFRRPTAIFSGPAGSKFISSNDQKLLKVWYPPSQRSLFQMNRPNPTPTPTPSPSQPSPATQPQPKTLTSASGFLRPEARYVAKFDSFTKSFLRSYLEAKQEVVEVYPFAKTFTLTLACNYFMGLEDSERAENLVGKFDDLAMGIHSMDLNFPGTIFHRASKAAAELRKELGIFIEEKRVKMSSNNGVVKEDLLSQLIAGNQSGRKFTPPEKIVETMLGLLTASYSSAATVITFMVKHIGERPDIYQKILSEQSEIWSTREGSDEEIGWEHIYRMKYTWAVACETMRLVAPLQGAFREAITDFTFAGFTIPKGCKIYWAVNMTNKNPEYFPDPKRFDPSRFEGEHGGSHPPYSFIPFGGGPRMCTGRDYARLVILTFIHNLVNKFKCQVLYPSEKILSSLMMPTPAQGLPVRLHPLP</sequence>